<evidence type="ECO:0000313" key="2">
    <source>
        <dbReference type="EMBL" id="CAD6186585.1"/>
    </source>
</evidence>
<keyword evidence="1" id="KW-0472">Membrane</keyword>
<comment type="caution">
    <text evidence="2">The sequence shown here is derived from an EMBL/GenBank/DDBJ whole genome shotgun (WGS) entry which is preliminary data.</text>
</comment>
<proteinExistence type="predicted"/>
<organism evidence="2 3">
    <name type="scientific">Caenorhabditis auriculariae</name>
    <dbReference type="NCBI Taxonomy" id="2777116"/>
    <lineage>
        <taxon>Eukaryota</taxon>
        <taxon>Metazoa</taxon>
        <taxon>Ecdysozoa</taxon>
        <taxon>Nematoda</taxon>
        <taxon>Chromadorea</taxon>
        <taxon>Rhabditida</taxon>
        <taxon>Rhabditina</taxon>
        <taxon>Rhabditomorpha</taxon>
        <taxon>Rhabditoidea</taxon>
        <taxon>Rhabditidae</taxon>
        <taxon>Peloderinae</taxon>
        <taxon>Caenorhabditis</taxon>
    </lineage>
</organism>
<dbReference type="EMBL" id="CAJGYM010000005">
    <property type="protein sequence ID" value="CAD6186585.1"/>
    <property type="molecule type" value="Genomic_DNA"/>
</dbReference>
<evidence type="ECO:0000256" key="1">
    <source>
        <dbReference type="SAM" id="Phobius"/>
    </source>
</evidence>
<gene>
    <name evidence="2" type="ORF">CAUJ_LOCUS2504</name>
</gene>
<keyword evidence="1" id="KW-1133">Transmembrane helix</keyword>
<evidence type="ECO:0000313" key="3">
    <source>
        <dbReference type="Proteomes" id="UP000835052"/>
    </source>
</evidence>
<dbReference type="Proteomes" id="UP000835052">
    <property type="component" value="Unassembled WGS sequence"/>
</dbReference>
<accession>A0A8S1GSV8</accession>
<protein>
    <submittedName>
        <fullName evidence="2">Uncharacterized protein</fullName>
    </submittedName>
</protein>
<reference evidence="2" key="1">
    <citation type="submission" date="2020-10" db="EMBL/GenBank/DDBJ databases">
        <authorList>
            <person name="Kikuchi T."/>
        </authorList>
    </citation>
    <scope>NUCLEOTIDE SEQUENCE</scope>
    <source>
        <strain evidence="2">NKZ352</strain>
    </source>
</reference>
<sequence>MFLSMRNAVPEESQSLYDKTLLASAVPVQNHPILSGIQYFANSMALILNLFTFCVMMKDKSNWTVFNLKLTLSGYKQEFQSCFYHVMRFFCITVSVNCASTLLVSIFHDGSSFL</sequence>
<name>A0A8S1GSV8_9PELO</name>
<feature type="transmembrane region" description="Helical" evidence="1">
    <location>
        <begin position="86"/>
        <end position="107"/>
    </location>
</feature>
<feature type="transmembrane region" description="Helical" evidence="1">
    <location>
        <begin position="37"/>
        <end position="57"/>
    </location>
</feature>
<keyword evidence="1" id="KW-0812">Transmembrane</keyword>
<dbReference type="AlphaFoldDB" id="A0A8S1GSV8"/>
<keyword evidence="3" id="KW-1185">Reference proteome</keyword>